<dbReference type="InterPro" id="IPR049730">
    <property type="entry name" value="SNF2/RAD54-like_C"/>
</dbReference>
<proteinExistence type="predicted"/>
<evidence type="ECO:0000256" key="2">
    <source>
        <dbReference type="ARBA" id="ARBA00022801"/>
    </source>
</evidence>
<dbReference type="GO" id="GO:0006281">
    <property type="term" value="P:DNA repair"/>
    <property type="evidence" value="ECO:0007669"/>
    <property type="project" value="TreeGrafter"/>
</dbReference>
<dbReference type="InterPro" id="IPR050628">
    <property type="entry name" value="SNF2_RAD54_helicase_TF"/>
</dbReference>
<dbReference type="Pfam" id="PF00176">
    <property type="entry name" value="SNF2-rel_dom"/>
    <property type="match status" value="1"/>
</dbReference>
<feature type="domain" description="Helicase ATP-binding" evidence="4">
    <location>
        <begin position="22"/>
        <end position="189"/>
    </location>
</feature>
<reference evidence="6" key="1">
    <citation type="journal article" date="2020" name="Nature">
        <title>Giant virus diversity and host interactions through global metagenomics.</title>
        <authorList>
            <person name="Schulz F."/>
            <person name="Roux S."/>
            <person name="Paez-Espino D."/>
            <person name="Jungbluth S."/>
            <person name="Walsh D.A."/>
            <person name="Denef V.J."/>
            <person name="McMahon K.D."/>
            <person name="Konstantinidis K.T."/>
            <person name="Eloe-Fadrosh E.A."/>
            <person name="Kyrpides N.C."/>
            <person name="Woyke T."/>
        </authorList>
    </citation>
    <scope>NUCLEOTIDE SEQUENCE</scope>
    <source>
        <strain evidence="6">GVMAG-M-3300014204-73</strain>
    </source>
</reference>
<keyword evidence="2" id="KW-0378">Hydrolase</keyword>
<dbReference type="SMART" id="SM00490">
    <property type="entry name" value="HELICc"/>
    <property type="match status" value="1"/>
</dbReference>
<dbReference type="EMBL" id="MN739180">
    <property type="protein sequence ID" value="QHS92535.1"/>
    <property type="molecule type" value="Genomic_DNA"/>
</dbReference>
<dbReference type="Gene3D" id="3.40.50.300">
    <property type="entry name" value="P-loop containing nucleotide triphosphate hydrolases"/>
    <property type="match status" value="2"/>
</dbReference>
<dbReference type="GO" id="GO:0005524">
    <property type="term" value="F:ATP binding"/>
    <property type="evidence" value="ECO:0007669"/>
    <property type="project" value="UniProtKB-KW"/>
</dbReference>
<keyword evidence="3" id="KW-0067">ATP-binding</keyword>
<dbReference type="GO" id="GO:0008094">
    <property type="term" value="F:ATP-dependent activity, acting on DNA"/>
    <property type="evidence" value="ECO:0007669"/>
    <property type="project" value="TreeGrafter"/>
</dbReference>
<organism evidence="6">
    <name type="scientific">viral metagenome</name>
    <dbReference type="NCBI Taxonomy" id="1070528"/>
    <lineage>
        <taxon>unclassified sequences</taxon>
        <taxon>metagenomes</taxon>
        <taxon>organismal metagenomes</taxon>
    </lineage>
</organism>
<dbReference type="CDD" id="cd18793">
    <property type="entry name" value="SF2_C_SNF"/>
    <property type="match status" value="1"/>
</dbReference>
<evidence type="ECO:0000259" key="5">
    <source>
        <dbReference type="PROSITE" id="PS51194"/>
    </source>
</evidence>
<dbReference type="PROSITE" id="PS51192">
    <property type="entry name" value="HELICASE_ATP_BIND_1"/>
    <property type="match status" value="1"/>
</dbReference>
<dbReference type="InterPro" id="IPR000330">
    <property type="entry name" value="SNF2_N"/>
</dbReference>
<protein>
    <recommendedName>
        <fullName evidence="7">Helicase</fullName>
    </recommendedName>
</protein>
<dbReference type="PANTHER" id="PTHR45626">
    <property type="entry name" value="TRANSCRIPTION TERMINATION FACTOR 2-RELATED"/>
    <property type="match status" value="1"/>
</dbReference>
<evidence type="ECO:0000256" key="3">
    <source>
        <dbReference type="ARBA" id="ARBA00022840"/>
    </source>
</evidence>
<evidence type="ECO:0000256" key="1">
    <source>
        <dbReference type="ARBA" id="ARBA00022741"/>
    </source>
</evidence>
<dbReference type="SUPFAM" id="SSF52540">
    <property type="entry name" value="P-loop containing nucleoside triphosphate hydrolases"/>
    <property type="match status" value="2"/>
</dbReference>
<evidence type="ECO:0000313" key="6">
    <source>
        <dbReference type="EMBL" id="QHS92535.1"/>
    </source>
</evidence>
<dbReference type="GO" id="GO:0016787">
    <property type="term" value="F:hydrolase activity"/>
    <property type="evidence" value="ECO:0007669"/>
    <property type="project" value="UniProtKB-KW"/>
</dbReference>
<dbReference type="InterPro" id="IPR014001">
    <property type="entry name" value="Helicase_ATP-bd"/>
</dbReference>
<feature type="domain" description="Helicase C-terminal" evidence="5">
    <location>
        <begin position="295"/>
        <end position="453"/>
    </location>
</feature>
<dbReference type="PROSITE" id="PS51194">
    <property type="entry name" value="HELICASE_CTER"/>
    <property type="match status" value="1"/>
</dbReference>
<evidence type="ECO:0000259" key="4">
    <source>
        <dbReference type="PROSITE" id="PS51192"/>
    </source>
</evidence>
<dbReference type="InterPro" id="IPR027417">
    <property type="entry name" value="P-loop_NTPase"/>
</dbReference>
<dbReference type="GO" id="GO:0005634">
    <property type="term" value="C:nucleus"/>
    <property type="evidence" value="ECO:0007669"/>
    <property type="project" value="TreeGrafter"/>
</dbReference>
<sequence length="458" mass="53599">MQTQTVPFQFTGQLYPFQEKVLEWSQSIHRGIIGLDMGLGKTVIMLAMIAQKQYQHTLIVVPLSIIQQWRQCVSKFTTLPDSQMAIYQGPSRLKLDLAQYTIVLTTYDVVRYDFINRQSPLWKEGHPVFDCLVMDEAHILHKKRTKIYAVCEQLKDTLHPEQAIWLMTGTMIHNKYADFRQLRDFLELQKNAIESRETYYIRVTKAQSGLQLPEKSIHKHYLNFAEEQHAEEYDQLYTETKEILQQDSNQSQRINLIKILRLRQCCNHIDATLPPEEAKNPKFRHDQLSSAKFTKILQLLQETPVEDKVIIFSQWTQSLTLLGQRLKSEGIIFLTYQGDQSSSARQAVLQRFKDEPVKVLLMTIKSGGVGLDLSYANHVILMESWWNNALEQQAIDRVYRIGQRKKVEIHHLYMKETIEDWVEQMKNEKGKIEASFYDENIVYKVDQDLLSLLLAKFT</sequence>
<dbReference type="InterPro" id="IPR001650">
    <property type="entry name" value="Helicase_C-like"/>
</dbReference>
<dbReference type="AlphaFoldDB" id="A0A6C0BJK5"/>
<keyword evidence="1" id="KW-0547">Nucleotide-binding</keyword>
<evidence type="ECO:0008006" key="7">
    <source>
        <dbReference type="Google" id="ProtNLM"/>
    </source>
</evidence>
<dbReference type="SMART" id="SM00487">
    <property type="entry name" value="DEXDc"/>
    <property type="match status" value="1"/>
</dbReference>
<dbReference type="Pfam" id="PF00271">
    <property type="entry name" value="Helicase_C"/>
    <property type="match status" value="1"/>
</dbReference>
<accession>A0A6C0BJK5</accession>
<name>A0A6C0BJK5_9ZZZZ</name>